<dbReference type="PANTHER" id="PTHR21222">
    <property type="entry name" value="MIT DOMAIN-CONTAINING PROTEIN 1"/>
    <property type="match status" value="1"/>
</dbReference>
<sequence>MDNLDKKITELFDGKVVRKDLLHRIKKGTNVPTFVLEFLLARYCASDEPDEIQEGMEAVLETLQDNYVRPNEANTAQSKVATKGSHRFIDKVHVRYVEKEKRHWASLENFNSQRIAIGQKFYKDNDRLLEGGIWAEVTLAYNDIEEDKYAFYVEDLRPIQLSRFDFKKYGQGRKAFSRDEWLDLILRSVGLEPGKLNHRQKFHFINRLAPLVEANYNFIELGPRGTGKSYFFSEFSPYSTLISGGQATKATLFYNNNRKKIGLVGFWDTVAFDEVGGIKIKDPDTIQIMKDFMANGRFSRGVEVIADASLAFVGNIDQSVKQIVNSSEYDLFQPLPPQFDLAVMDRFASYIPGWEMPKTSSAYLTGNYGFITDYLAEAFHYQLKHSNRFEEVSCRIKLGNSVEGRDEKGIKKTVCAFLKILHPEDSPSDRDFEAYVAYAIENRRRIKEQMNKRKPDDEFAKIDLSYFAEDGNEVVVYCPESKSAQATQNPVRSELESVDQEAFSKNGLKNKKSTIENPVEGFVERVVEEVVEESIEEGTESSIKGVVEKTTINNPGKITKKIAEEKTEPVEQHLSILYGDTGHSYESIISAYLENGKEITIEDPYIRSNHQIHNFVRFCEAVIKSPTIRKINLITSYDEFTPLVELQDKLGELQQSLLEMDIELNIEINPQLHDREIRIDNGWVIKIGRGLDFYQKPDSWYEIGVNDLSLRKCLETKVDIFRKE</sequence>
<dbReference type="InterPro" id="IPR032341">
    <property type="entry name" value="MITD1_C"/>
</dbReference>
<dbReference type="EMBL" id="FWEV01000007">
    <property type="protein sequence ID" value="SLM27557.1"/>
    <property type="molecule type" value="Genomic_DNA"/>
</dbReference>
<dbReference type="Proteomes" id="UP000191931">
    <property type="component" value="Unassembled WGS sequence"/>
</dbReference>
<feature type="domain" description="BREX system Lon protease-like BrxL N-terminal" evidence="2">
    <location>
        <begin position="10"/>
        <end position="141"/>
    </location>
</feature>
<protein>
    <submittedName>
        <fullName evidence="3">ATP-dependent Lon protease</fullName>
    </submittedName>
</protein>
<dbReference type="STRING" id="1246637.MTBBW1_1040014"/>
<proteinExistence type="predicted"/>
<dbReference type="InterPro" id="IPR014061">
    <property type="entry name" value="BrxL-like"/>
</dbReference>
<dbReference type="Gene3D" id="3.30.870.30">
    <property type="entry name" value="MITD, C-terminal phospholipase D-like domain"/>
    <property type="match status" value="1"/>
</dbReference>
<keyword evidence="3" id="KW-0645">Protease</keyword>
<accession>A0A1W1H531</accession>
<dbReference type="OrthoDB" id="5297084at2"/>
<dbReference type="RefSeq" id="WP_080803985.1">
    <property type="nucleotide sequence ID" value="NZ_LT828545.1"/>
</dbReference>
<dbReference type="PANTHER" id="PTHR21222:SF1">
    <property type="entry name" value="MIT DOMAIN-CONTAINING PROTEIN 1"/>
    <property type="match status" value="1"/>
</dbReference>
<organism evidence="3 4">
    <name type="scientific">Desulfamplus magnetovallimortis</name>
    <dbReference type="NCBI Taxonomy" id="1246637"/>
    <lineage>
        <taxon>Bacteria</taxon>
        <taxon>Pseudomonadati</taxon>
        <taxon>Thermodesulfobacteriota</taxon>
        <taxon>Desulfobacteria</taxon>
        <taxon>Desulfobacterales</taxon>
        <taxon>Desulfobacteraceae</taxon>
        <taxon>Desulfamplus</taxon>
    </lineage>
</organism>
<evidence type="ECO:0000313" key="3">
    <source>
        <dbReference type="EMBL" id="SLM27557.1"/>
    </source>
</evidence>
<dbReference type="InterPro" id="IPR038113">
    <property type="entry name" value="MITD1_C_sf"/>
</dbReference>
<evidence type="ECO:0000259" key="2">
    <source>
        <dbReference type="Pfam" id="PF20442"/>
    </source>
</evidence>
<gene>
    <name evidence="3" type="ORF">MTBBW1_1040014</name>
</gene>
<dbReference type="Pfam" id="PF13337">
    <property type="entry name" value="BrxL_ATPase"/>
    <property type="match status" value="1"/>
</dbReference>
<reference evidence="3 4" key="1">
    <citation type="submission" date="2017-03" db="EMBL/GenBank/DDBJ databases">
        <authorList>
            <person name="Afonso C.L."/>
            <person name="Miller P.J."/>
            <person name="Scott M.A."/>
            <person name="Spackman E."/>
            <person name="Goraichik I."/>
            <person name="Dimitrov K.M."/>
            <person name="Suarez D.L."/>
            <person name="Swayne D.E."/>
        </authorList>
    </citation>
    <scope>NUCLEOTIDE SEQUENCE [LARGE SCALE GENOMIC DNA]</scope>
    <source>
        <strain evidence="3">PRJEB14757</strain>
    </source>
</reference>
<keyword evidence="3" id="KW-0378">Hydrolase</keyword>
<feature type="domain" description="MITD1 C-terminal phospholipase D-like" evidence="1">
    <location>
        <begin position="582"/>
        <end position="722"/>
    </location>
</feature>
<dbReference type="GO" id="GO:0008233">
    <property type="term" value="F:peptidase activity"/>
    <property type="evidence" value="ECO:0007669"/>
    <property type="project" value="UniProtKB-KW"/>
</dbReference>
<dbReference type="AlphaFoldDB" id="A0A1W1H531"/>
<name>A0A1W1H531_9BACT</name>
<keyword evidence="4" id="KW-1185">Reference proteome</keyword>
<evidence type="ECO:0000313" key="4">
    <source>
        <dbReference type="Proteomes" id="UP000191931"/>
    </source>
</evidence>
<dbReference type="GO" id="GO:0006508">
    <property type="term" value="P:proteolysis"/>
    <property type="evidence" value="ECO:0007669"/>
    <property type="project" value="UniProtKB-KW"/>
</dbReference>
<dbReference type="InterPro" id="IPR046838">
    <property type="entry name" value="BrxL_N"/>
</dbReference>
<dbReference type="InterPro" id="IPR052817">
    <property type="entry name" value="MIT_domain_contain_protein1"/>
</dbReference>
<dbReference type="NCBIfam" id="TIGR02688">
    <property type="entry name" value="BREX system Lon protease-like protein BrxL"/>
    <property type="match status" value="1"/>
</dbReference>
<dbReference type="Pfam" id="PF20442">
    <property type="entry name" value="BrxL_N"/>
    <property type="match status" value="1"/>
</dbReference>
<evidence type="ECO:0000259" key="1">
    <source>
        <dbReference type="Pfam" id="PF16565"/>
    </source>
</evidence>
<dbReference type="Pfam" id="PF16565">
    <property type="entry name" value="MIT_C"/>
    <property type="match status" value="1"/>
</dbReference>